<name>A0ABR3D4V8_NEUIN</name>
<feature type="non-terminal residue" evidence="2">
    <location>
        <position position="85"/>
    </location>
</feature>
<protein>
    <submittedName>
        <fullName evidence="2">Uncharacterized protein</fullName>
    </submittedName>
</protein>
<gene>
    <name evidence="2" type="ORF">QR685DRAFT_425990</name>
</gene>
<evidence type="ECO:0000313" key="3">
    <source>
        <dbReference type="Proteomes" id="UP001451303"/>
    </source>
</evidence>
<feature type="compositionally biased region" description="Polar residues" evidence="1">
    <location>
        <begin position="33"/>
        <end position="52"/>
    </location>
</feature>
<dbReference type="EMBL" id="JAVLET010000008">
    <property type="protein sequence ID" value="KAL0467741.1"/>
    <property type="molecule type" value="Genomic_DNA"/>
</dbReference>
<feature type="non-terminal residue" evidence="2">
    <location>
        <position position="1"/>
    </location>
</feature>
<keyword evidence="3" id="KW-1185">Reference proteome</keyword>
<feature type="region of interest" description="Disordered" evidence="1">
    <location>
        <begin position="33"/>
        <end position="85"/>
    </location>
</feature>
<evidence type="ECO:0000313" key="2">
    <source>
        <dbReference type="EMBL" id="KAL0467741.1"/>
    </source>
</evidence>
<evidence type="ECO:0000256" key="1">
    <source>
        <dbReference type="SAM" id="MobiDB-lite"/>
    </source>
</evidence>
<accession>A0ABR3D4V8</accession>
<proteinExistence type="predicted"/>
<comment type="caution">
    <text evidence="2">The sequence shown here is derived from an EMBL/GenBank/DDBJ whole genome shotgun (WGS) entry which is preliminary data.</text>
</comment>
<reference evidence="2 3" key="1">
    <citation type="submission" date="2023-09" db="EMBL/GenBank/DDBJ databases">
        <title>Multi-omics analysis of a traditional fermented food reveals byproduct-associated fungal strains for waste-to-food upcycling.</title>
        <authorList>
            <consortium name="Lawrence Berkeley National Laboratory"/>
            <person name="Rekdal V.M."/>
            <person name="Villalobos-Escobedo J.M."/>
            <person name="Rodriguez-Valeron N."/>
            <person name="Garcia M.O."/>
            <person name="Vasquez D.P."/>
            <person name="Damayanti I."/>
            <person name="Sorensen P.M."/>
            <person name="Baidoo E.E."/>
            <person name="De Carvalho A.C."/>
            <person name="Riley R."/>
            <person name="Lipzen A."/>
            <person name="He G."/>
            <person name="Yan M."/>
            <person name="Haridas S."/>
            <person name="Daum C."/>
            <person name="Yoshinaga Y."/>
            <person name="Ng V."/>
            <person name="Grigoriev I.V."/>
            <person name="Munk R."/>
            <person name="Nuraida L."/>
            <person name="Wijaya C.H."/>
            <person name="Morales P.-C."/>
            <person name="Keasling J.D."/>
        </authorList>
    </citation>
    <scope>NUCLEOTIDE SEQUENCE [LARGE SCALE GENOMIC DNA]</scope>
    <source>
        <strain evidence="2 3">FGSC 2613</strain>
    </source>
</reference>
<sequence>RGGKASQVEWSCVDDESVLSPLLNAPCFGCKNSDSAITGDPSSGDSSPQNRDVVSRGWPKPPQPLSRVRKANRPFTHPSMFPTTV</sequence>
<organism evidence="2 3">
    <name type="scientific">Neurospora intermedia</name>
    <dbReference type="NCBI Taxonomy" id="5142"/>
    <lineage>
        <taxon>Eukaryota</taxon>
        <taxon>Fungi</taxon>
        <taxon>Dikarya</taxon>
        <taxon>Ascomycota</taxon>
        <taxon>Pezizomycotina</taxon>
        <taxon>Sordariomycetes</taxon>
        <taxon>Sordariomycetidae</taxon>
        <taxon>Sordariales</taxon>
        <taxon>Sordariaceae</taxon>
        <taxon>Neurospora</taxon>
    </lineage>
</organism>
<dbReference type="Proteomes" id="UP001451303">
    <property type="component" value="Unassembled WGS sequence"/>
</dbReference>